<dbReference type="InterPro" id="IPR008538">
    <property type="entry name" value="Uma2"/>
</dbReference>
<dbReference type="InterPro" id="IPR012296">
    <property type="entry name" value="Nuclease_put_TT1808"/>
</dbReference>
<dbReference type="PANTHER" id="PTHR34107:SF7">
    <property type="entry name" value="SLR2092 PROTEIN"/>
    <property type="match status" value="1"/>
</dbReference>
<protein>
    <submittedName>
        <fullName evidence="2">Uma2 family endonuclease</fullName>
    </submittedName>
</protein>
<evidence type="ECO:0000259" key="1">
    <source>
        <dbReference type="Pfam" id="PF05685"/>
    </source>
</evidence>
<dbReference type="InterPro" id="IPR011335">
    <property type="entry name" value="Restrct_endonuc-II-like"/>
</dbReference>
<dbReference type="GO" id="GO:0004519">
    <property type="term" value="F:endonuclease activity"/>
    <property type="evidence" value="ECO:0007669"/>
    <property type="project" value="UniProtKB-KW"/>
</dbReference>
<dbReference type="PANTHER" id="PTHR34107">
    <property type="entry name" value="SLL0198 PROTEIN-RELATED"/>
    <property type="match status" value="1"/>
</dbReference>
<organism evidence="2">
    <name type="scientific">Woronichinia naegeliana WA131</name>
    <dbReference type="NCBI Taxonomy" id="2824559"/>
    <lineage>
        <taxon>Bacteria</taxon>
        <taxon>Bacillati</taxon>
        <taxon>Cyanobacteriota</taxon>
        <taxon>Cyanophyceae</taxon>
        <taxon>Synechococcales</taxon>
        <taxon>Coelosphaeriaceae</taxon>
        <taxon>Woronichinia</taxon>
    </lineage>
</organism>
<evidence type="ECO:0000313" key="2">
    <source>
        <dbReference type="EMBL" id="UXE59446.1"/>
    </source>
</evidence>
<keyword evidence="2" id="KW-0255">Endonuclease</keyword>
<dbReference type="EMBL" id="CP073041">
    <property type="protein sequence ID" value="UXE59446.1"/>
    <property type="molecule type" value="Genomic_DNA"/>
</dbReference>
<keyword evidence="2" id="KW-0378">Hydrolase</keyword>
<dbReference type="Gene3D" id="3.90.1570.10">
    <property type="entry name" value="tt1808, chain A"/>
    <property type="match status" value="1"/>
</dbReference>
<dbReference type="SUPFAM" id="SSF52980">
    <property type="entry name" value="Restriction endonuclease-like"/>
    <property type="match status" value="1"/>
</dbReference>
<reference evidence="2" key="1">
    <citation type="submission" date="2021-04" db="EMBL/GenBank/DDBJ databases">
        <title>Genome sequence of Woronichinia naegeliana from Washington state freshwater lake bloom.</title>
        <authorList>
            <person name="Dreher T.W."/>
        </authorList>
    </citation>
    <scope>NUCLEOTIDE SEQUENCE</scope>
    <source>
        <strain evidence="2">WA131</strain>
    </source>
</reference>
<feature type="domain" description="Putative restriction endonuclease" evidence="1">
    <location>
        <begin position="15"/>
        <end position="184"/>
    </location>
</feature>
<proteinExistence type="predicted"/>
<name>A0A977KT83_9CYAN</name>
<dbReference type="AlphaFoldDB" id="A0A977KT83"/>
<dbReference type="CDD" id="cd06260">
    <property type="entry name" value="DUF820-like"/>
    <property type="match status" value="1"/>
</dbReference>
<sequence length="191" mass="21788">MITLDLRPNLQLTDQAFDQLCRSNPDLQLERTAQGELIAMAPSGSETGYYNADISGQLWQWNRKRQGGITFDSSAGFTLPNGAIRSPDAAWIEKSRWQAIPPQQRRKFAPICPDFVIELKSPSDDLSILQAKLTEYIENEARLGWLIDPENRQVFCYRPQQLPELFNNPRHLSGEDVLLEFVLDLLVVWGD</sequence>
<dbReference type="Pfam" id="PF05685">
    <property type="entry name" value="Uma2"/>
    <property type="match status" value="1"/>
</dbReference>
<dbReference type="Proteomes" id="UP001065613">
    <property type="component" value="Chromosome"/>
</dbReference>
<dbReference type="KEGG" id="wna:KA717_27030"/>
<accession>A0A977KT83</accession>
<keyword evidence="2" id="KW-0540">Nuclease</keyword>
<gene>
    <name evidence="2" type="ORF">KA717_27030</name>
</gene>